<accession>A0A1V1V3X4</accession>
<name>A0A1V1V3X4_PHODP</name>
<evidence type="ECO:0000256" key="1">
    <source>
        <dbReference type="ARBA" id="ARBA00022737"/>
    </source>
</evidence>
<evidence type="ECO:0000313" key="7">
    <source>
        <dbReference type="Proteomes" id="UP000516656"/>
    </source>
</evidence>
<feature type="domain" description="Rhodanese" evidence="3">
    <location>
        <begin position="163"/>
        <end position="269"/>
    </location>
</feature>
<feature type="chain" id="PRO_5041601190" evidence="2">
    <location>
        <begin position="22"/>
        <end position="434"/>
    </location>
</feature>
<dbReference type="EMBL" id="AP018045">
    <property type="protein sequence ID" value="BAX53513.1"/>
    <property type="molecule type" value="Genomic_DNA"/>
</dbReference>
<dbReference type="PANTHER" id="PTHR43855">
    <property type="entry name" value="THIOSULFATE SULFURTRANSFERASE"/>
    <property type="match status" value="1"/>
</dbReference>
<protein>
    <submittedName>
        <fullName evidence="4 5">Sulfurtransferase</fullName>
    </submittedName>
</protein>
<keyword evidence="5" id="KW-0808">Transferase</keyword>
<reference evidence="5 7" key="3">
    <citation type="submission" date="2020-09" db="EMBL/GenBank/DDBJ databases">
        <title>Complete, closed and curated genome sequences of Photobacterium damselae subsp. piscicida isolates from Australia indicate localised evolution and additional plasmid-borne pathogenicity mechanisms.</title>
        <authorList>
            <person name="Baseggio L."/>
            <person name="Silayeva O."/>
            <person name="Buller N."/>
            <person name="Landos M."/>
            <person name="Engelstaedter J."/>
            <person name="Barnes A.C."/>
        </authorList>
    </citation>
    <scope>NUCLEOTIDE SEQUENCE [LARGE SCALE GENOMIC DNA]</scope>
    <source>
        <strain evidence="5 7">AS-16-0540-1</strain>
    </source>
</reference>
<dbReference type="EMBL" id="CP061854">
    <property type="protein sequence ID" value="QOD57411.1"/>
    <property type="molecule type" value="Genomic_DNA"/>
</dbReference>
<reference evidence="6" key="2">
    <citation type="submission" date="2017-05" db="EMBL/GenBank/DDBJ databases">
        <title>Whole genome sequence of fish pathogenic bacteria, Photobacterium damselae subsp. piscicida, strain 91-197, isolated from hybrid striped bass (Morone sp.) in USA.</title>
        <authorList>
            <person name="Teru Y."/>
            <person name="Hikima J."/>
            <person name="Kono T."/>
            <person name="Sakai M."/>
            <person name="Takano T."/>
            <person name="Hawke J.P."/>
            <person name="Takeyama H."/>
            <person name="Aoki T."/>
        </authorList>
    </citation>
    <scope>NUCLEOTIDE SEQUENCE [LARGE SCALE GENOMIC DNA]</scope>
    <source>
        <strain evidence="6">91-197</strain>
    </source>
</reference>
<gene>
    <name evidence="5" type="ORF">IC627_05500</name>
    <name evidence="4" type="ORF">PDPUS_1_02139</name>
</gene>
<dbReference type="Proteomes" id="UP000516656">
    <property type="component" value="Chromosome 1"/>
</dbReference>
<evidence type="ECO:0000259" key="3">
    <source>
        <dbReference type="PROSITE" id="PS50206"/>
    </source>
</evidence>
<dbReference type="InterPro" id="IPR036873">
    <property type="entry name" value="Rhodanese-like_dom_sf"/>
</dbReference>
<evidence type="ECO:0000313" key="6">
    <source>
        <dbReference type="Proteomes" id="UP000218676"/>
    </source>
</evidence>
<dbReference type="Pfam" id="PF00581">
    <property type="entry name" value="Rhodanese"/>
    <property type="match status" value="3"/>
</dbReference>
<evidence type="ECO:0000313" key="4">
    <source>
        <dbReference type="EMBL" id="BAX53513.1"/>
    </source>
</evidence>
<dbReference type="AlphaFoldDB" id="A0A1V1V3X4"/>
<dbReference type="PROSITE" id="PS51257">
    <property type="entry name" value="PROKAR_LIPOPROTEIN"/>
    <property type="match status" value="1"/>
</dbReference>
<feature type="domain" description="Rhodanese" evidence="3">
    <location>
        <begin position="304"/>
        <end position="425"/>
    </location>
</feature>
<feature type="signal peptide" evidence="2">
    <location>
        <begin position="1"/>
        <end position="21"/>
    </location>
</feature>
<dbReference type="Proteomes" id="UP000218676">
    <property type="component" value="Chromosome 1"/>
</dbReference>
<dbReference type="RefSeq" id="WP_086957016.1">
    <property type="nucleotide sequence ID" value="NZ_AP018045.1"/>
</dbReference>
<evidence type="ECO:0000313" key="5">
    <source>
        <dbReference type="EMBL" id="QOD57411.1"/>
    </source>
</evidence>
<dbReference type="PANTHER" id="PTHR43855:SF1">
    <property type="entry name" value="THIOSULFATE SULFURTRANSFERASE"/>
    <property type="match status" value="1"/>
</dbReference>
<dbReference type="CDD" id="cd01449">
    <property type="entry name" value="TST_Repeat_2"/>
    <property type="match status" value="1"/>
</dbReference>
<keyword evidence="1" id="KW-0677">Repeat</keyword>
<reference evidence="4" key="1">
    <citation type="journal article" date="2017" name="Genome Announc.">
        <title>Whole-Genome Sequence of Photobacterium damselae subsp. piscicida Strain 91-197, Isolated from Hybrid Striped Bass (Morone sp.) in the United States.</title>
        <authorList>
            <person name="Teru Y."/>
            <person name="Hikima J."/>
            <person name="Kono T."/>
            <person name="Sakai M."/>
            <person name="Takano T."/>
            <person name="Hawke J.P."/>
            <person name="Takeyama H."/>
            <person name="Aoki T."/>
        </authorList>
    </citation>
    <scope>NUCLEOTIDE SEQUENCE</scope>
    <source>
        <strain evidence="4">91-197</strain>
    </source>
</reference>
<dbReference type="InterPro" id="IPR001763">
    <property type="entry name" value="Rhodanese-like_dom"/>
</dbReference>
<sequence length="434" mass="48713">MRVSNTYFPLLGLVLSCSASAATFAEYQQIQQQSPNQVQIIDCRDSNFYNGWPQNAMKSGGHVPGAISLDANWLNQTSPHALSNLVMSKSISNKKQTFLYCGEKKAQSLAHALKSQGINNIKIITQPIDQYHGKLSALPRFQHLVPAWWLNDLIKGKDPLYAPKNGYKVVEVAWGPPAKYLLAHILGAYYLNTNDIESEPWWNRVSPKQLKQVINDLGLRYDTTVILYGRDNTAAARAANILMYAGVKDVRLLNSGWQSWVDAGYCSEPMLNENHNKVDFGKPIPANPNYIIDVPQAKALLKQPKDQQSLVSIRSWAEYTGETSGYSYIKPKGRIPGSKWGHAGSDPYHLEDLRNPDGTMRSPNEIAQLWQQWDIKPNQDVAFYCGSGWRASEAFFDAYLMGWKNISVFDGGWYQWSGDKSNPTAHGDIKPSKQ</sequence>
<dbReference type="InterPro" id="IPR051126">
    <property type="entry name" value="Thiosulfate_sulfurtransferase"/>
</dbReference>
<feature type="domain" description="Rhodanese" evidence="3">
    <location>
        <begin position="34"/>
        <end position="127"/>
    </location>
</feature>
<keyword evidence="2" id="KW-0732">Signal</keyword>
<organism evidence="4 6">
    <name type="scientific">Photobacterium damsela subsp. piscicida</name>
    <name type="common">Pasteurella piscicida</name>
    <dbReference type="NCBI Taxonomy" id="38294"/>
    <lineage>
        <taxon>Bacteria</taxon>
        <taxon>Pseudomonadati</taxon>
        <taxon>Pseudomonadota</taxon>
        <taxon>Gammaproteobacteria</taxon>
        <taxon>Vibrionales</taxon>
        <taxon>Vibrionaceae</taxon>
        <taxon>Photobacterium</taxon>
    </lineage>
</organism>
<dbReference type="CDD" id="cd01448">
    <property type="entry name" value="TST_Repeat_1"/>
    <property type="match status" value="1"/>
</dbReference>
<proteinExistence type="predicted"/>
<dbReference type="Gene3D" id="3.40.250.10">
    <property type="entry name" value="Rhodanese-like domain"/>
    <property type="match status" value="3"/>
</dbReference>
<dbReference type="PROSITE" id="PS50206">
    <property type="entry name" value="RHODANESE_3"/>
    <property type="match status" value="3"/>
</dbReference>
<evidence type="ECO:0000256" key="2">
    <source>
        <dbReference type="SAM" id="SignalP"/>
    </source>
</evidence>
<dbReference type="SMART" id="SM00450">
    <property type="entry name" value="RHOD"/>
    <property type="match status" value="3"/>
</dbReference>
<dbReference type="SUPFAM" id="SSF52821">
    <property type="entry name" value="Rhodanese/Cell cycle control phosphatase"/>
    <property type="match status" value="3"/>
</dbReference>
<dbReference type="GO" id="GO:0016740">
    <property type="term" value="F:transferase activity"/>
    <property type="evidence" value="ECO:0007669"/>
    <property type="project" value="UniProtKB-KW"/>
</dbReference>